<dbReference type="EMBL" id="JAWLKI010000012">
    <property type="protein sequence ID" value="MDV6308147.1"/>
    <property type="molecule type" value="Genomic_DNA"/>
</dbReference>
<protein>
    <recommendedName>
        <fullName evidence="5">Mce family protein</fullName>
    </recommendedName>
</protein>
<dbReference type="Proteomes" id="UP001185922">
    <property type="component" value="Unassembled WGS sequence"/>
</dbReference>
<dbReference type="Proteomes" id="UP001185779">
    <property type="component" value="Unassembled WGS sequence"/>
</dbReference>
<dbReference type="GeneID" id="77170324"/>
<proteinExistence type="predicted"/>
<evidence type="ECO:0000313" key="3">
    <source>
        <dbReference type="Proteomes" id="UP001185779"/>
    </source>
</evidence>
<dbReference type="RefSeq" id="WP_006435139.1">
    <property type="nucleotide sequence ID" value="NZ_CP091855.1"/>
</dbReference>
<dbReference type="EMBL" id="JAWLKH010000007">
    <property type="protein sequence ID" value="MDV6312041.1"/>
    <property type="molecule type" value="Genomic_DNA"/>
</dbReference>
<evidence type="ECO:0000313" key="1">
    <source>
        <dbReference type="EMBL" id="MDV6308147.1"/>
    </source>
</evidence>
<dbReference type="AlphaFoldDB" id="A0AAE4R717"/>
<gene>
    <name evidence="1" type="ORF">R3P94_12610</name>
    <name evidence="2" type="ORF">R3Q15_09085</name>
</gene>
<comment type="caution">
    <text evidence="2">The sequence shown here is derived from an EMBL/GenBank/DDBJ whole genome shotgun (WGS) entry which is preliminary data.</text>
</comment>
<evidence type="ECO:0000313" key="4">
    <source>
        <dbReference type="Proteomes" id="UP001185922"/>
    </source>
</evidence>
<sequence>MGGLGPTINRQLRELGNLMESPDTFMREFGTLIENSAELTEFVDADWDNVSTTIKTLGPGLALIEYMLGLVKTIVEKLADALDPLDRLFNENFPLIMDVLNASVPIVSMVRTQAEESPEILGKIPGILTMLHRMIESPGRGVGVDYRAPKAAVKSADAGALCAALKKIPGSRCEVTSKTITVPLPQLLLNDLGGHR</sequence>
<accession>A0AAE4R717</accession>
<organism evidence="2 4">
    <name type="scientific">Gordonia amicalis</name>
    <dbReference type="NCBI Taxonomy" id="89053"/>
    <lineage>
        <taxon>Bacteria</taxon>
        <taxon>Bacillati</taxon>
        <taxon>Actinomycetota</taxon>
        <taxon>Actinomycetes</taxon>
        <taxon>Mycobacteriales</taxon>
        <taxon>Gordoniaceae</taxon>
        <taxon>Gordonia</taxon>
    </lineage>
</organism>
<name>A0AAE4R717_9ACTN</name>
<keyword evidence="3" id="KW-1185">Reference proteome</keyword>
<evidence type="ECO:0008006" key="5">
    <source>
        <dbReference type="Google" id="ProtNLM"/>
    </source>
</evidence>
<reference evidence="2 3" key="1">
    <citation type="submission" date="2023-10" db="EMBL/GenBank/DDBJ databases">
        <title>Development of a sustainable strategy for remediation of hydrocarbon-contaminated territories based on the waste exchange concept.</title>
        <authorList>
            <person name="Krivoruchko A."/>
        </authorList>
    </citation>
    <scope>NUCLEOTIDE SEQUENCE</scope>
    <source>
        <strain evidence="1 3">IEGM 1266</strain>
        <strain evidence="2">IEGM 1279</strain>
    </source>
</reference>
<evidence type="ECO:0000313" key="2">
    <source>
        <dbReference type="EMBL" id="MDV6312041.1"/>
    </source>
</evidence>